<keyword evidence="1" id="KW-0732">Signal</keyword>
<keyword evidence="4" id="KW-1185">Reference proteome</keyword>
<sequence>MKTHINIVTVLIFFVLTACSPSDADIKKAVESALKSTPELNSVMVEVDKGVVRLTGEVPSEEMKKNAQDLISNVSGLKEVNNSIAVVPPGPTPEELAQKADDNLKQKVMENFQTYEVEGVNVSVSNGTVVLTGEVKRDNLEQVMQAAMESGAAKVDNQLTIVD</sequence>
<feature type="signal peptide" evidence="1">
    <location>
        <begin position="1"/>
        <end position="24"/>
    </location>
</feature>
<dbReference type="RefSeq" id="WP_169678033.1">
    <property type="nucleotide sequence ID" value="NZ_JABBNU010000002.1"/>
</dbReference>
<organism evidence="3 4">
    <name type="scientific">Marinigracilibium pacificum</name>
    <dbReference type="NCBI Taxonomy" id="2729599"/>
    <lineage>
        <taxon>Bacteria</taxon>
        <taxon>Pseudomonadati</taxon>
        <taxon>Bacteroidota</taxon>
        <taxon>Cytophagia</taxon>
        <taxon>Cytophagales</taxon>
        <taxon>Flammeovirgaceae</taxon>
        <taxon>Marinigracilibium</taxon>
    </lineage>
</organism>
<dbReference type="EMBL" id="JABBNU010000002">
    <property type="protein sequence ID" value="NMM47407.1"/>
    <property type="molecule type" value="Genomic_DNA"/>
</dbReference>
<comment type="caution">
    <text evidence="3">The sequence shown here is derived from an EMBL/GenBank/DDBJ whole genome shotgun (WGS) entry which is preliminary data.</text>
</comment>
<dbReference type="InterPro" id="IPR007055">
    <property type="entry name" value="BON_dom"/>
</dbReference>
<dbReference type="PANTHER" id="PTHR34606">
    <property type="entry name" value="BON DOMAIN-CONTAINING PROTEIN"/>
    <property type="match status" value="1"/>
</dbReference>
<dbReference type="AlphaFoldDB" id="A0A848ISV6"/>
<evidence type="ECO:0000313" key="3">
    <source>
        <dbReference type="EMBL" id="NMM47407.1"/>
    </source>
</evidence>
<evidence type="ECO:0000313" key="4">
    <source>
        <dbReference type="Proteomes" id="UP000559010"/>
    </source>
</evidence>
<dbReference type="Pfam" id="PF04972">
    <property type="entry name" value="BON"/>
    <property type="match status" value="2"/>
</dbReference>
<dbReference type="PROSITE" id="PS51257">
    <property type="entry name" value="PROKAR_LIPOPROTEIN"/>
    <property type="match status" value="1"/>
</dbReference>
<feature type="domain" description="BON" evidence="2">
    <location>
        <begin position="22"/>
        <end position="88"/>
    </location>
</feature>
<protein>
    <submittedName>
        <fullName evidence="3">BON domain-containing protein</fullName>
    </submittedName>
</protein>
<dbReference type="Proteomes" id="UP000559010">
    <property type="component" value="Unassembled WGS sequence"/>
</dbReference>
<evidence type="ECO:0000256" key="1">
    <source>
        <dbReference type="SAM" id="SignalP"/>
    </source>
</evidence>
<dbReference type="Gene3D" id="3.30.1340.30">
    <property type="match status" value="2"/>
</dbReference>
<name>A0A848ISV6_9BACT</name>
<feature type="chain" id="PRO_5032462787" evidence="1">
    <location>
        <begin position="25"/>
        <end position="163"/>
    </location>
</feature>
<proteinExistence type="predicted"/>
<evidence type="ECO:0000259" key="2">
    <source>
        <dbReference type="PROSITE" id="PS50914"/>
    </source>
</evidence>
<dbReference type="InterPro" id="IPR051686">
    <property type="entry name" value="Lipoprotein_DolP"/>
</dbReference>
<dbReference type="PANTHER" id="PTHR34606:SF15">
    <property type="entry name" value="BON DOMAIN-CONTAINING PROTEIN"/>
    <property type="match status" value="1"/>
</dbReference>
<gene>
    <name evidence="3" type="ORF">HH304_03285</name>
</gene>
<reference evidence="3 4" key="1">
    <citation type="submission" date="2020-04" db="EMBL/GenBank/DDBJ databases">
        <title>Flammeovirgaceae bacterium KN852 isolated from deep sea.</title>
        <authorList>
            <person name="Zhang D.-C."/>
        </authorList>
    </citation>
    <scope>NUCLEOTIDE SEQUENCE [LARGE SCALE GENOMIC DNA]</scope>
    <source>
        <strain evidence="3 4">KN852</strain>
    </source>
</reference>
<accession>A0A848ISV6</accession>
<dbReference type="PROSITE" id="PS50914">
    <property type="entry name" value="BON"/>
    <property type="match status" value="1"/>
</dbReference>